<dbReference type="AlphaFoldDB" id="H1Y1Q0"/>
<dbReference type="CDD" id="cd02966">
    <property type="entry name" value="TlpA_like_family"/>
    <property type="match status" value="1"/>
</dbReference>
<dbReference type="RefSeq" id="WP_008504264.1">
    <property type="nucleotide sequence ID" value="NZ_CM001403.1"/>
</dbReference>
<dbReference type="InterPro" id="IPR013766">
    <property type="entry name" value="Thioredoxin_domain"/>
</dbReference>
<dbReference type="GO" id="GO:0030313">
    <property type="term" value="C:cell envelope"/>
    <property type="evidence" value="ECO:0007669"/>
    <property type="project" value="UniProtKB-SubCell"/>
</dbReference>
<dbReference type="Pfam" id="PF08534">
    <property type="entry name" value="Redoxin"/>
    <property type="match status" value="1"/>
</dbReference>
<dbReference type="HOGENOM" id="CLU_595558_0_0_10"/>
<organism evidence="5 6">
    <name type="scientific">Mucilaginibacter paludis DSM 18603</name>
    <dbReference type="NCBI Taxonomy" id="714943"/>
    <lineage>
        <taxon>Bacteria</taxon>
        <taxon>Pseudomonadati</taxon>
        <taxon>Bacteroidota</taxon>
        <taxon>Sphingobacteriia</taxon>
        <taxon>Sphingobacteriales</taxon>
        <taxon>Sphingobacteriaceae</taxon>
        <taxon>Mucilaginibacter</taxon>
    </lineage>
</organism>
<dbReference type="InterPro" id="IPR013740">
    <property type="entry name" value="Redoxin"/>
</dbReference>
<dbReference type="GO" id="GO:0016491">
    <property type="term" value="F:oxidoreductase activity"/>
    <property type="evidence" value="ECO:0007669"/>
    <property type="project" value="InterPro"/>
</dbReference>
<dbReference type="InterPro" id="IPR050553">
    <property type="entry name" value="Thioredoxin_ResA/DsbE_sf"/>
</dbReference>
<sequence length="458" mass="52436">MTKKIILLVYLLCFISFESYSQTVRSRSLVQQYFISDAYISPQLKQTPLKIKRTSQIDSLFKAIQTGWEKVSNDSLKKYSKKLIIGEFNNIDAYCYFWTLASITQNLDIGSIYGDYLVANYMAPAMERDYAMLRRLPDQDIISTIHSGNLGNTLTIGSGKKISRETFFKTFNVYKDFSVLFDSLAKSPDTAISHAATKQLQDLDKYYYPLNARNSFYKGEFDKAFTFLVTGLNVDKYSRSRAVDLARELITKFNSEGARDKSFALLNTLAINTTPDNLDRETLKVMYLKVDAIKGKEMYANLQQKLSTSSFKYAEKHIDLPKTWNFAINEVPIDKIKKAKYIVVDFWYTGCGPCLAEIPELNSFNEMLKLRDDVIFIAVNTDYSNGKLDQDYVVKRSKELGIKYPVIYDSKSIQLNKQLSISGYPAKFILTTSGDVISKTDQSEMSLKSFETFLKEHQ</sequence>
<keyword evidence="3" id="KW-0676">Redox-active center</keyword>
<evidence type="ECO:0000256" key="2">
    <source>
        <dbReference type="ARBA" id="ARBA00022748"/>
    </source>
</evidence>
<dbReference type="Gene3D" id="3.40.30.10">
    <property type="entry name" value="Glutaredoxin"/>
    <property type="match status" value="1"/>
</dbReference>
<dbReference type="OrthoDB" id="9815205at2"/>
<gene>
    <name evidence="5" type="ORF">Mucpa_0517</name>
</gene>
<protein>
    <submittedName>
        <fullName evidence="5">Alkyl hydroperoxide reductase/ Thiol specific antioxidant/ Mal allergen</fullName>
    </submittedName>
</protein>
<dbReference type="GO" id="GO:0017004">
    <property type="term" value="P:cytochrome complex assembly"/>
    <property type="evidence" value="ECO:0007669"/>
    <property type="project" value="UniProtKB-KW"/>
</dbReference>
<dbReference type="Proteomes" id="UP000002774">
    <property type="component" value="Chromosome"/>
</dbReference>
<evidence type="ECO:0000256" key="3">
    <source>
        <dbReference type="ARBA" id="ARBA00023284"/>
    </source>
</evidence>
<evidence type="ECO:0000313" key="5">
    <source>
        <dbReference type="EMBL" id="EHQ24709.1"/>
    </source>
</evidence>
<evidence type="ECO:0000256" key="1">
    <source>
        <dbReference type="ARBA" id="ARBA00004196"/>
    </source>
</evidence>
<dbReference type="InterPro" id="IPR036249">
    <property type="entry name" value="Thioredoxin-like_sf"/>
</dbReference>
<dbReference type="STRING" id="714943.Mucpa_0517"/>
<accession>H1Y1Q0</accession>
<dbReference type="PANTHER" id="PTHR42852">
    <property type="entry name" value="THIOL:DISULFIDE INTERCHANGE PROTEIN DSBE"/>
    <property type="match status" value="1"/>
</dbReference>
<dbReference type="SUPFAM" id="SSF52833">
    <property type="entry name" value="Thioredoxin-like"/>
    <property type="match status" value="1"/>
</dbReference>
<reference evidence="5" key="1">
    <citation type="submission" date="2011-09" db="EMBL/GenBank/DDBJ databases">
        <title>The permanent draft genome of Mucilaginibacter paludis DSM 18603.</title>
        <authorList>
            <consortium name="US DOE Joint Genome Institute (JGI-PGF)"/>
            <person name="Lucas S."/>
            <person name="Han J."/>
            <person name="Lapidus A."/>
            <person name="Bruce D."/>
            <person name="Goodwin L."/>
            <person name="Pitluck S."/>
            <person name="Peters L."/>
            <person name="Kyrpides N."/>
            <person name="Mavromatis K."/>
            <person name="Ivanova N."/>
            <person name="Mikhailova N."/>
            <person name="Held B."/>
            <person name="Detter J.C."/>
            <person name="Tapia R."/>
            <person name="Han C."/>
            <person name="Land M."/>
            <person name="Hauser L."/>
            <person name="Markowitz V."/>
            <person name="Cheng J.-F."/>
            <person name="Hugenholtz P."/>
            <person name="Woyke T."/>
            <person name="Wu D."/>
            <person name="Tindall B."/>
            <person name="Brambilla E."/>
            <person name="Klenk H.-P."/>
            <person name="Eisen J.A."/>
        </authorList>
    </citation>
    <scope>NUCLEOTIDE SEQUENCE [LARGE SCALE GENOMIC DNA]</scope>
    <source>
        <strain evidence="5">DSM 18603</strain>
    </source>
</reference>
<comment type="subcellular location">
    <subcellularLocation>
        <location evidence="1">Cell envelope</location>
    </subcellularLocation>
</comment>
<evidence type="ECO:0000259" key="4">
    <source>
        <dbReference type="PROSITE" id="PS51352"/>
    </source>
</evidence>
<feature type="domain" description="Thioredoxin" evidence="4">
    <location>
        <begin position="309"/>
        <end position="458"/>
    </location>
</feature>
<dbReference type="eggNOG" id="COG0526">
    <property type="taxonomic scope" value="Bacteria"/>
</dbReference>
<dbReference type="PROSITE" id="PS51352">
    <property type="entry name" value="THIOREDOXIN_2"/>
    <property type="match status" value="1"/>
</dbReference>
<keyword evidence="6" id="KW-1185">Reference proteome</keyword>
<dbReference type="EMBL" id="CM001403">
    <property type="protein sequence ID" value="EHQ24709.1"/>
    <property type="molecule type" value="Genomic_DNA"/>
</dbReference>
<dbReference type="PROSITE" id="PS00194">
    <property type="entry name" value="THIOREDOXIN_1"/>
    <property type="match status" value="1"/>
</dbReference>
<name>H1Y1Q0_9SPHI</name>
<proteinExistence type="predicted"/>
<dbReference type="PANTHER" id="PTHR42852:SF13">
    <property type="entry name" value="PROTEIN DIPZ"/>
    <property type="match status" value="1"/>
</dbReference>
<evidence type="ECO:0000313" key="6">
    <source>
        <dbReference type="Proteomes" id="UP000002774"/>
    </source>
</evidence>
<keyword evidence="2" id="KW-0201">Cytochrome c-type biogenesis</keyword>
<dbReference type="InterPro" id="IPR017937">
    <property type="entry name" value="Thioredoxin_CS"/>
</dbReference>